<dbReference type="EMBL" id="FZNY01000004">
    <property type="protein sequence ID" value="SNR91618.1"/>
    <property type="molecule type" value="Genomic_DNA"/>
</dbReference>
<dbReference type="AlphaFoldDB" id="A0A239A952"/>
<reference evidence="2 3" key="1">
    <citation type="submission" date="2017-06" db="EMBL/GenBank/DDBJ databases">
        <authorList>
            <person name="Kim H.J."/>
            <person name="Triplett B.A."/>
        </authorList>
    </citation>
    <scope>NUCLEOTIDE SEQUENCE [LARGE SCALE GENOMIC DNA]</scope>
    <source>
        <strain evidence="2 3">DSM 25597</strain>
    </source>
</reference>
<feature type="compositionally biased region" description="Polar residues" evidence="1">
    <location>
        <begin position="1"/>
        <end position="20"/>
    </location>
</feature>
<protein>
    <submittedName>
        <fullName evidence="2">Uncharacterized protein</fullName>
    </submittedName>
</protein>
<evidence type="ECO:0000256" key="1">
    <source>
        <dbReference type="SAM" id="MobiDB-lite"/>
    </source>
</evidence>
<name>A0A239A952_9FLAO</name>
<gene>
    <name evidence="2" type="ORF">SAMN06265376_104211</name>
</gene>
<accession>A0A239A952</accession>
<feature type="region of interest" description="Disordered" evidence="1">
    <location>
        <begin position="1"/>
        <end position="23"/>
    </location>
</feature>
<proteinExistence type="predicted"/>
<organism evidence="2 3">
    <name type="scientific">Dokdonia pacifica</name>
    <dbReference type="NCBI Taxonomy" id="1627892"/>
    <lineage>
        <taxon>Bacteria</taxon>
        <taxon>Pseudomonadati</taxon>
        <taxon>Bacteroidota</taxon>
        <taxon>Flavobacteriia</taxon>
        <taxon>Flavobacteriales</taxon>
        <taxon>Flavobacteriaceae</taxon>
        <taxon>Dokdonia</taxon>
    </lineage>
</organism>
<evidence type="ECO:0000313" key="2">
    <source>
        <dbReference type="EMBL" id="SNR91618.1"/>
    </source>
</evidence>
<evidence type="ECO:0000313" key="3">
    <source>
        <dbReference type="Proteomes" id="UP000198379"/>
    </source>
</evidence>
<keyword evidence="3" id="KW-1185">Reference proteome</keyword>
<dbReference type="OrthoDB" id="1210671at2"/>
<sequence>MQDIPQASEQYQGLTSSSDGKNVMPRLQPISHFFLEGDNFSQTESQKFGPISASVFNTTSRVTFTGSKKIYAICQGTVFIQPQTGNADKVNVLLKPYKQPINGLSIKYFIYRGLNKNDFVNGLQVAPKGSNATGFVNYIWDEFESFHDVEDGETAPSFLAKYIGFPENEIDQEVSGYIDQFFYKIATYTEGETPQENPEGAYELPIISRGTHLGNATESIGLDIILNIGDYYIENDPNPFKLDLTFARVEDGKLETTGIPEGFQTKLLKEACTQFIDPAAFYGTHANGIGKLFIDEVENPITTKEQIASKLNGFLTKNTIYLYIQGERRRSYNFYNNYQYSEDNTNDIKIGADAESLQETQFRTLGWPVEVIESGEYLNPDTGTIAMQLVTDGNEEAILYTEKGVLLSGNTNNFVQKENLIPEVTLDPTETVEEKYTKTVLYGLPKDNNNRIICNWLSLNYKGKSHYIIGSSDAEQRFYPLKEIDQLYNLLNVNSFISLDNSFASVLDKRIITQHFETNKLIEVGTVVSRRIEDIISNDESVVRRVTFESVLVDVNRDTQSFYKTGSPLKESLVDNINQNDSNQNNIYTPQIPYYIDTIHFSDGSNVINGLLLESQDRKRPMKYVVGLSYEEWMQIQSLISENSLTNASLFFDDTLYLDTDTYTSEEEYLFKKYNLGVIGEGIEGELIYYLPSEVITIYTIDQLFHFSESYSKHVESLNTYSEDLYFLDIIPG</sequence>
<dbReference type="Proteomes" id="UP000198379">
    <property type="component" value="Unassembled WGS sequence"/>
</dbReference>
<dbReference type="RefSeq" id="WP_089372023.1">
    <property type="nucleotide sequence ID" value="NZ_BMEP01000007.1"/>
</dbReference>